<dbReference type="InterPro" id="IPR027417">
    <property type="entry name" value="P-loop_NTPase"/>
</dbReference>
<dbReference type="InterPro" id="IPR014001">
    <property type="entry name" value="Helicase_ATP-bd"/>
</dbReference>
<sequence length="867" mass="94903">MSADAATADRNGLVDRWRHQPEAVAAITRQLRDGGRTTVLAACGTGKSTIAARAALELVPDGLVLILVPRLELAAQMLDTFHRIGGAGRLVAVCSDKEMLRASELGLNGVVSTDPGHVAVAAAPPGRVTAVCTYASQQVASQAHLNHGLRPSGLIIADEAHRTAGRAGQAWGLLHDDVLMPAERRLYMTATARIFTGDTASTTAASSETSAPPSVSMDDPKVFGPVCFELKTGEGIRRGLLADWRLLVPVCDPDLLRSADPLQIGRVAVTPSVLAQQTAVLRAAAQHDIRALLTYHSRVADARSWAMTVPQTWELMPDDLRPSRVRARYVHGTQSLHARQTILRQLAEAGDRSGDGGLQLVANARVLTEGVDIPAVDGVALIDPRSSIIDIIQIIGRALRIGDRPDKIATIIVPVLLSPGESPETALSGSPFKPLWRVLLALRAHDDRLQRSLDTARMRLAANTGHHADSDSDPDALPDWLSLTGDRVPDGFAQAVWLRAVRMASPAWMEFYGAARAWRDAHGHLNVPYEHRTQTGLWLGRWLSRQFGRDWPHLTAHHRTLLTQIGPWESELDRKWRAGMAAARAWVTDHPEGLHAIPRGWTHDGVPLWDWVARRRLDRRAGKLSAARDTELCTLDPTWYLTRTGVMVRAARAFYRQHGHVLPAPDYRTPTGYDLHAWLENLRNKATVGQVNPKTRHALNRLGMIWSRREAQLARGVLAARAHAAAHGSLAIPATHHCRPDTCGGIDYPTGDFLRQQKQSAREGSLRPWVRTALTGIDPGWYRSRAERRAHKLALAAAYVKAHGHLPRAKGHGLASPRPDGEDFRPWLAEMRVKARKGTLPADLAAELDALDPNWCPPRITGQTPST</sequence>
<feature type="domain" description="Helicase ATP-binding" evidence="1">
    <location>
        <begin position="28"/>
        <end position="210"/>
    </location>
</feature>
<dbReference type="PANTHER" id="PTHR47396:SF1">
    <property type="entry name" value="ATP-DEPENDENT HELICASE IRC3-RELATED"/>
    <property type="match status" value="1"/>
</dbReference>
<keyword evidence="3" id="KW-0067">ATP-binding</keyword>
<comment type="caution">
    <text evidence="3">The sequence shown here is derived from an EMBL/GenBank/DDBJ whole genome shotgun (WGS) entry which is preliminary data.</text>
</comment>
<keyword evidence="3" id="KW-0378">Hydrolase</keyword>
<dbReference type="CDD" id="cd00046">
    <property type="entry name" value="SF2-N"/>
    <property type="match status" value="1"/>
</dbReference>
<evidence type="ECO:0000259" key="1">
    <source>
        <dbReference type="PROSITE" id="PS51192"/>
    </source>
</evidence>
<dbReference type="GO" id="GO:0003677">
    <property type="term" value="F:DNA binding"/>
    <property type="evidence" value="ECO:0007669"/>
    <property type="project" value="InterPro"/>
</dbReference>
<dbReference type="InterPro" id="IPR001650">
    <property type="entry name" value="Helicase_C-like"/>
</dbReference>
<dbReference type="GO" id="GO:0004386">
    <property type="term" value="F:helicase activity"/>
    <property type="evidence" value="ECO:0007669"/>
    <property type="project" value="UniProtKB-KW"/>
</dbReference>
<dbReference type="InterPro" id="IPR006935">
    <property type="entry name" value="Helicase/UvrB_N"/>
</dbReference>
<dbReference type="SUPFAM" id="SSF52540">
    <property type="entry name" value="P-loop containing nucleoside triphosphate hydrolases"/>
    <property type="match status" value="1"/>
</dbReference>
<dbReference type="PANTHER" id="PTHR47396">
    <property type="entry name" value="TYPE I RESTRICTION ENZYME ECOKI R PROTEIN"/>
    <property type="match status" value="1"/>
</dbReference>
<organism evidence="3 4">
    <name type="scientific">Actinomadura bangladeshensis</name>
    <dbReference type="NCBI Taxonomy" id="453573"/>
    <lineage>
        <taxon>Bacteria</taxon>
        <taxon>Bacillati</taxon>
        <taxon>Actinomycetota</taxon>
        <taxon>Actinomycetes</taxon>
        <taxon>Streptosporangiales</taxon>
        <taxon>Thermomonosporaceae</taxon>
        <taxon>Actinomadura</taxon>
    </lineage>
</organism>
<dbReference type="GO" id="GO:0005829">
    <property type="term" value="C:cytosol"/>
    <property type="evidence" value="ECO:0007669"/>
    <property type="project" value="TreeGrafter"/>
</dbReference>
<dbReference type="Pfam" id="PF03457">
    <property type="entry name" value="HA"/>
    <property type="match status" value="2"/>
</dbReference>
<dbReference type="GO" id="GO:0016787">
    <property type="term" value="F:hydrolase activity"/>
    <property type="evidence" value="ECO:0007669"/>
    <property type="project" value="InterPro"/>
</dbReference>
<reference evidence="3 4" key="1">
    <citation type="submission" date="2020-01" db="EMBL/GenBank/DDBJ databases">
        <title>Insect and environment-associated Actinomycetes.</title>
        <authorList>
            <person name="Currrie C."/>
            <person name="Chevrette M."/>
            <person name="Carlson C."/>
            <person name="Stubbendieck R."/>
            <person name="Wendt-Pienkowski E."/>
        </authorList>
    </citation>
    <scope>NUCLEOTIDE SEQUENCE [LARGE SCALE GENOMIC DNA]</scope>
    <source>
        <strain evidence="3 4">SID10258</strain>
    </source>
</reference>
<dbReference type="AlphaFoldDB" id="A0A6L9QQ77"/>
<evidence type="ECO:0000313" key="3">
    <source>
        <dbReference type="EMBL" id="NEA27619.1"/>
    </source>
</evidence>
<dbReference type="Pfam" id="PF04851">
    <property type="entry name" value="ResIII"/>
    <property type="match status" value="1"/>
</dbReference>
<dbReference type="SMART" id="SM00490">
    <property type="entry name" value="HELICc"/>
    <property type="match status" value="1"/>
</dbReference>
<dbReference type="PROSITE" id="PS51192">
    <property type="entry name" value="HELICASE_ATP_BIND_1"/>
    <property type="match status" value="1"/>
</dbReference>
<keyword evidence="3" id="KW-0547">Nucleotide-binding</keyword>
<dbReference type="RefSeq" id="WP_163062207.1">
    <property type="nucleotide sequence ID" value="NZ_JAAGLI010000941.1"/>
</dbReference>
<name>A0A6L9QQ77_9ACTN</name>
<dbReference type="InterPro" id="IPR005114">
    <property type="entry name" value="Helicase_assoc"/>
</dbReference>
<dbReference type="SMART" id="SM00487">
    <property type="entry name" value="DEXDc"/>
    <property type="match status" value="1"/>
</dbReference>
<dbReference type="Gene3D" id="3.40.50.300">
    <property type="entry name" value="P-loop containing nucleotide triphosphate hydrolases"/>
    <property type="match status" value="2"/>
</dbReference>
<dbReference type="PROSITE" id="PS51194">
    <property type="entry name" value="HELICASE_CTER"/>
    <property type="match status" value="1"/>
</dbReference>
<evidence type="ECO:0000259" key="2">
    <source>
        <dbReference type="PROSITE" id="PS51194"/>
    </source>
</evidence>
<proteinExistence type="predicted"/>
<dbReference type="CDD" id="cd18785">
    <property type="entry name" value="SF2_C"/>
    <property type="match status" value="1"/>
</dbReference>
<dbReference type="InterPro" id="IPR050742">
    <property type="entry name" value="Helicase_Restrict-Modif_Enz"/>
</dbReference>
<keyword evidence="3" id="KW-0347">Helicase</keyword>
<dbReference type="Proteomes" id="UP000475532">
    <property type="component" value="Unassembled WGS sequence"/>
</dbReference>
<gene>
    <name evidence="3" type="ORF">G3I70_34750</name>
</gene>
<dbReference type="Pfam" id="PF00271">
    <property type="entry name" value="Helicase_C"/>
    <property type="match status" value="1"/>
</dbReference>
<dbReference type="Gene3D" id="6.10.140.530">
    <property type="match status" value="1"/>
</dbReference>
<dbReference type="GO" id="GO:0005524">
    <property type="term" value="F:ATP binding"/>
    <property type="evidence" value="ECO:0007669"/>
    <property type="project" value="InterPro"/>
</dbReference>
<accession>A0A6L9QQ77</accession>
<protein>
    <submittedName>
        <fullName evidence="3">DEAD/DEAH box helicase family protein</fullName>
    </submittedName>
</protein>
<evidence type="ECO:0000313" key="4">
    <source>
        <dbReference type="Proteomes" id="UP000475532"/>
    </source>
</evidence>
<dbReference type="EMBL" id="JAAGLI010000941">
    <property type="protein sequence ID" value="NEA27619.1"/>
    <property type="molecule type" value="Genomic_DNA"/>
</dbReference>
<feature type="domain" description="Helicase C-terminal" evidence="2">
    <location>
        <begin position="288"/>
        <end position="450"/>
    </location>
</feature>